<name>Q2SJQ7_HAHCH</name>
<evidence type="ECO:0000313" key="3">
    <source>
        <dbReference type="Proteomes" id="UP000000238"/>
    </source>
</evidence>
<keyword evidence="3" id="KW-1185">Reference proteome</keyword>
<dbReference type="STRING" id="349521.HCH_02294"/>
<dbReference type="KEGG" id="hch:HCH_02294"/>
<dbReference type="EMBL" id="CP000155">
    <property type="protein sequence ID" value="ABC29117.1"/>
    <property type="molecule type" value="Genomic_DNA"/>
</dbReference>
<protein>
    <submittedName>
        <fullName evidence="2">Uncharacterized protein</fullName>
    </submittedName>
</protein>
<dbReference type="Proteomes" id="UP000000238">
    <property type="component" value="Chromosome"/>
</dbReference>
<accession>Q2SJQ7</accession>
<gene>
    <name evidence="2" type="ordered locus">HCH_02294</name>
</gene>
<proteinExistence type="predicted"/>
<dbReference type="HOGENOM" id="CLU_3153458_0_0_6"/>
<sequence length="48" mass="5244">MALICELLQKMSFRAHKQRQAADTKLSKISSQNNEAINPSGLSNGVTI</sequence>
<dbReference type="AlphaFoldDB" id="Q2SJQ7"/>
<feature type="compositionally biased region" description="Polar residues" evidence="1">
    <location>
        <begin position="27"/>
        <end position="48"/>
    </location>
</feature>
<organism evidence="2 3">
    <name type="scientific">Hahella chejuensis (strain KCTC 2396)</name>
    <dbReference type="NCBI Taxonomy" id="349521"/>
    <lineage>
        <taxon>Bacteria</taxon>
        <taxon>Pseudomonadati</taxon>
        <taxon>Pseudomonadota</taxon>
        <taxon>Gammaproteobacteria</taxon>
        <taxon>Oceanospirillales</taxon>
        <taxon>Hahellaceae</taxon>
        <taxon>Hahella</taxon>
    </lineage>
</organism>
<reference evidence="2 3" key="1">
    <citation type="journal article" date="2005" name="Nucleic Acids Res.">
        <title>Genomic blueprint of Hahella chejuensis, a marine microbe producing an algicidal agent.</title>
        <authorList>
            <person name="Jeong H."/>
            <person name="Yim J.H."/>
            <person name="Lee C."/>
            <person name="Choi S.-H."/>
            <person name="Park Y.K."/>
            <person name="Yoon S.H."/>
            <person name="Hur C.-G."/>
            <person name="Kang H.-Y."/>
            <person name="Kim D."/>
            <person name="Lee H.H."/>
            <person name="Park K.H."/>
            <person name="Park S.-H."/>
            <person name="Park H.-S."/>
            <person name="Lee H.K."/>
            <person name="Oh T.K."/>
            <person name="Kim J.F."/>
        </authorList>
    </citation>
    <scope>NUCLEOTIDE SEQUENCE [LARGE SCALE GENOMIC DNA]</scope>
    <source>
        <strain evidence="2 3">KCTC 2396</strain>
    </source>
</reference>
<feature type="region of interest" description="Disordered" evidence="1">
    <location>
        <begin position="23"/>
        <end position="48"/>
    </location>
</feature>
<evidence type="ECO:0000313" key="2">
    <source>
        <dbReference type="EMBL" id="ABC29117.1"/>
    </source>
</evidence>
<evidence type="ECO:0000256" key="1">
    <source>
        <dbReference type="SAM" id="MobiDB-lite"/>
    </source>
</evidence>